<dbReference type="AlphaFoldDB" id="A0A9P9BJU8"/>
<comment type="subcellular location">
    <subcellularLocation>
        <location evidence="1">Membrane</location>
        <topology evidence="1">Multi-pass membrane protein</topology>
    </subcellularLocation>
</comment>
<evidence type="ECO:0000256" key="6">
    <source>
        <dbReference type="SAM" id="Phobius"/>
    </source>
</evidence>
<evidence type="ECO:0000256" key="3">
    <source>
        <dbReference type="ARBA" id="ARBA00022989"/>
    </source>
</evidence>
<comment type="caution">
    <text evidence="7">The sequence shown here is derived from an EMBL/GenBank/DDBJ whole genome shotgun (WGS) entry which is preliminary data.</text>
</comment>
<dbReference type="PANTHER" id="PTHR35042">
    <property type="entry name" value="ANTHRONE OXYGENASE ENCC"/>
    <property type="match status" value="1"/>
</dbReference>
<evidence type="ECO:0000256" key="2">
    <source>
        <dbReference type="ARBA" id="ARBA00022692"/>
    </source>
</evidence>
<evidence type="ECO:0000256" key="5">
    <source>
        <dbReference type="ARBA" id="ARBA00034313"/>
    </source>
</evidence>
<keyword evidence="3 6" id="KW-1133">Transmembrane helix</keyword>
<dbReference type="EMBL" id="JAGTJQ010000011">
    <property type="protein sequence ID" value="KAH7018513.1"/>
    <property type="molecule type" value="Genomic_DNA"/>
</dbReference>
<organism evidence="7 8">
    <name type="scientific">Microdochium trichocladiopsis</name>
    <dbReference type="NCBI Taxonomy" id="1682393"/>
    <lineage>
        <taxon>Eukaryota</taxon>
        <taxon>Fungi</taxon>
        <taxon>Dikarya</taxon>
        <taxon>Ascomycota</taxon>
        <taxon>Pezizomycotina</taxon>
        <taxon>Sordariomycetes</taxon>
        <taxon>Xylariomycetidae</taxon>
        <taxon>Xylariales</taxon>
        <taxon>Microdochiaceae</taxon>
        <taxon>Microdochium</taxon>
    </lineage>
</organism>
<proteinExistence type="inferred from homology"/>
<feature type="transmembrane region" description="Helical" evidence="6">
    <location>
        <begin position="106"/>
        <end position="125"/>
    </location>
</feature>
<evidence type="ECO:0000313" key="7">
    <source>
        <dbReference type="EMBL" id="KAH7018513.1"/>
    </source>
</evidence>
<dbReference type="OrthoDB" id="5954308at2759"/>
<feature type="transmembrane region" description="Helical" evidence="6">
    <location>
        <begin position="67"/>
        <end position="86"/>
    </location>
</feature>
<keyword evidence="4 6" id="KW-0472">Membrane</keyword>
<name>A0A9P9BJU8_9PEZI</name>
<accession>A0A9P9BJU8</accession>
<dbReference type="RefSeq" id="XP_046006780.1">
    <property type="nucleotide sequence ID" value="XM_046161699.1"/>
</dbReference>
<protein>
    <recommendedName>
        <fullName evidence="9">DUF1772-domain-containing protein</fullName>
    </recommendedName>
</protein>
<dbReference type="GO" id="GO:0016020">
    <property type="term" value="C:membrane"/>
    <property type="evidence" value="ECO:0007669"/>
    <property type="project" value="UniProtKB-SubCell"/>
</dbReference>
<evidence type="ECO:0000256" key="1">
    <source>
        <dbReference type="ARBA" id="ARBA00004141"/>
    </source>
</evidence>
<reference evidence="7" key="1">
    <citation type="journal article" date="2021" name="Nat. Commun.">
        <title>Genetic determinants of endophytism in the Arabidopsis root mycobiome.</title>
        <authorList>
            <person name="Mesny F."/>
            <person name="Miyauchi S."/>
            <person name="Thiergart T."/>
            <person name="Pickel B."/>
            <person name="Atanasova L."/>
            <person name="Karlsson M."/>
            <person name="Huettel B."/>
            <person name="Barry K.W."/>
            <person name="Haridas S."/>
            <person name="Chen C."/>
            <person name="Bauer D."/>
            <person name="Andreopoulos W."/>
            <person name="Pangilinan J."/>
            <person name="LaButti K."/>
            <person name="Riley R."/>
            <person name="Lipzen A."/>
            <person name="Clum A."/>
            <person name="Drula E."/>
            <person name="Henrissat B."/>
            <person name="Kohler A."/>
            <person name="Grigoriev I.V."/>
            <person name="Martin F.M."/>
            <person name="Hacquard S."/>
        </authorList>
    </citation>
    <scope>NUCLEOTIDE SEQUENCE</scope>
    <source>
        <strain evidence="7">MPI-CAGE-CH-0230</strain>
    </source>
</reference>
<keyword evidence="2 6" id="KW-0812">Transmembrane</keyword>
<comment type="similarity">
    <text evidence="5">Belongs to the anthrone oxygenase family.</text>
</comment>
<feature type="transmembrane region" description="Helical" evidence="6">
    <location>
        <begin position="24"/>
        <end position="46"/>
    </location>
</feature>
<dbReference type="PANTHER" id="PTHR35042:SF1">
    <property type="entry name" value="DUF1772-DOMAIN-CONTAINING PROTEIN"/>
    <property type="match status" value="1"/>
</dbReference>
<gene>
    <name evidence="7" type="ORF">B0I36DRAFT_40127</name>
</gene>
<dbReference type="InterPro" id="IPR013901">
    <property type="entry name" value="Anthrone_oxy"/>
</dbReference>
<keyword evidence="8" id="KW-1185">Reference proteome</keyword>
<evidence type="ECO:0000313" key="8">
    <source>
        <dbReference type="Proteomes" id="UP000756346"/>
    </source>
</evidence>
<dbReference type="Pfam" id="PF08592">
    <property type="entry name" value="Anthrone_oxy"/>
    <property type="match status" value="1"/>
</dbReference>
<evidence type="ECO:0000256" key="4">
    <source>
        <dbReference type="ARBA" id="ARBA00023136"/>
    </source>
</evidence>
<evidence type="ECO:0008006" key="9">
    <source>
        <dbReference type="Google" id="ProtNLM"/>
    </source>
</evidence>
<sequence>MAYPPSTTSSTLASTIRALQATSILLGSTAAGVGASLSFFVMPRLLELPTHQLIQQFNRTIAISHKVTPPMLLLPGILHAVIAVLIRHSNNTHTPLSATTGRSWKLHALAALVTLTMTPWTFVFMKPLNRMMAAREKYVKETAATAATAKGSDKEGKRALEAAELGATRRGEMSSHAVVDQWALSNLYRPAAGLVTAAIGLYAAMW</sequence>
<dbReference type="GeneID" id="70191245"/>
<dbReference type="Proteomes" id="UP000756346">
    <property type="component" value="Unassembled WGS sequence"/>
</dbReference>